<evidence type="ECO:0000313" key="3">
    <source>
        <dbReference type="Proteomes" id="UP000321685"/>
    </source>
</evidence>
<proteinExistence type="predicted"/>
<protein>
    <submittedName>
        <fullName evidence="2">Uncharacterized protein</fullName>
    </submittedName>
</protein>
<sequence>MAQAHLEVRRHRTEMPSTSLIVTKSRMITTVRDRRVGVGRDEVSDGPGVVGGHQVARREQL</sequence>
<dbReference type="Proteomes" id="UP000321685">
    <property type="component" value="Unassembled WGS sequence"/>
</dbReference>
<accession>A0A511DCZ1</accession>
<keyword evidence="3" id="KW-1185">Reference proteome</keyword>
<feature type="region of interest" description="Disordered" evidence="1">
    <location>
        <begin position="38"/>
        <end position="61"/>
    </location>
</feature>
<reference evidence="2 3" key="1">
    <citation type="submission" date="2019-07" db="EMBL/GenBank/DDBJ databases">
        <title>Whole genome shotgun sequence of Pseudonocardia sulfidoxydans NBRC 16205.</title>
        <authorList>
            <person name="Hosoyama A."/>
            <person name="Uohara A."/>
            <person name="Ohji S."/>
            <person name="Ichikawa N."/>
        </authorList>
    </citation>
    <scope>NUCLEOTIDE SEQUENCE [LARGE SCALE GENOMIC DNA]</scope>
    <source>
        <strain evidence="2 3">NBRC 16205</strain>
    </source>
</reference>
<name>A0A511DCZ1_9PSEU</name>
<dbReference type="AlphaFoldDB" id="A0A511DCZ1"/>
<evidence type="ECO:0000256" key="1">
    <source>
        <dbReference type="SAM" id="MobiDB-lite"/>
    </source>
</evidence>
<organism evidence="2 3">
    <name type="scientific">Pseudonocardia sulfidoxydans NBRC 16205</name>
    <dbReference type="NCBI Taxonomy" id="1223511"/>
    <lineage>
        <taxon>Bacteria</taxon>
        <taxon>Bacillati</taxon>
        <taxon>Actinomycetota</taxon>
        <taxon>Actinomycetes</taxon>
        <taxon>Pseudonocardiales</taxon>
        <taxon>Pseudonocardiaceae</taxon>
        <taxon>Pseudonocardia</taxon>
    </lineage>
</organism>
<comment type="caution">
    <text evidence="2">The sequence shown here is derived from an EMBL/GenBank/DDBJ whole genome shotgun (WGS) entry which is preliminary data.</text>
</comment>
<evidence type="ECO:0000313" key="2">
    <source>
        <dbReference type="EMBL" id="GEL21544.1"/>
    </source>
</evidence>
<gene>
    <name evidence="2" type="ORF">PSU4_04980</name>
</gene>
<dbReference type="EMBL" id="BJVJ01000003">
    <property type="protein sequence ID" value="GEL21544.1"/>
    <property type="molecule type" value="Genomic_DNA"/>
</dbReference>